<dbReference type="Gene3D" id="3.40.50.720">
    <property type="entry name" value="NAD(P)-binding Rossmann-like Domain"/>
    <property type="match status" value="1"/>
</dbReference>
<dbReference type="GO" id="GO:0016491">
    <property type="term" value="F:oxidoreductase activity"/>
    <property type="evidence" value="ECO:0007669"/>
    <property type="project" value="UniProtKB-KW"/>
</dbReference>
<dbReference type="Pfam" id="PF00106">
    <property type="entry name" value="adh_short"/>
    <property type="match status" value="1"/>
</dbReference>
<organism evidence="5 6">
    <name type="scientific">Phlebiopsis gigantea (strain 11061_1 CR5-6)</name>
    <name type="common">White-rot fungus</name>
    <name type="synonym">Peniophora gigantea</name>
    <dbReference type="NCBI Taxonomy" id="745531"/>
    <lineage>
        <taxon>Eukaryota</taxon>
        <taxon>Fungi</taxon>
        <taxon>Dikarya</taxon>
        <taxon>Basidiomycota</taxon>
        <taxon>Agaricomycotina</taxon>
        <taxon>Agaricomycetes</taxon>
        <taxon>Polyporales</taxon>
        <taxon>Phanerochaetaceae</taxon>
        <taxon>Phlebiopsis</taxon>
    </lineage>
</organism>
<dbReference type="STRING" id="745531.A0A0C3PWH8"/>
<protein>
    <recommendedName>
        <fullName evidence="7">NAD-P-binding protein</fullName>
    </recommendedName>
</protein>
<keyword evidence="6" id="KW-1185">Reference proteome</keyword>
<dbReference type="AlphaFoldDB" id="A0A0C3PWH8"/>
<accession>A0A0C3PWH8</accession>
<dbReference type="PRINTS" id="PR00081">
    <property type="entry name" value="GDHRDH"/>
</dbReference>
<dbReference type="InterPro" id="IPR020904">
    <property type="entry name" value="Sc_DH/Rdtase_CS"/>
</dbReference>
<evidence type="ECO:0000313" key="6">
    <source>
        <dbReference type="Proteomes" id="UP000053257"/>
    </source>
</evidence>
<gene>
    <name evidence="5" type="ORF">PHLGIDRAFT_124234</name>
</gene>
<evidence type="ECO:0000313" key="5">
    <source>
        <dbReference type="EMBL" id="KIP12343.1"/>
    </source>
</evidence>
<dbReference type="OrthoDB" id="1274115at2759"/>
<reference evidence="5 6" key="1">
    <citation type="journal article" date="2014" name="PLoS Genet.">
        <title>Analysis of the Phlebiopsis gigantea genome, transcriptome and secretome provides insight into its pioneer colonization strategies of wood.</title>
        <authorList>
            <person name="Hori C."/>
            <person name="Ishida T."/>
            <person name="Igarashi K."/>
            <person name="Samejima M."/>
            <person name="Suzuki H."/>
            <person name="Master E."/>
            <person name="Ferreira P."/>
            <person name="Ruiz-Duenas F.J."/>
            <person name="Held B."/>
            <person name="Canessa P."/>
            <person name="Larrondo L.F."/>
            <person name="Schmoll M."/>
            <person name="Druzhinina I.S."/>
            <person name="Kubicek C.P."/>
            <person name="Gaskell J.A."/>
            <person name="Kersten P."/>
            <person name="St John F."/>
            <person name="Glasner J."/>
            <person name="Sabat G."/>
            <person name="Splinter BonDurant S."/>
            <person name="Syed K."/>
            <person name="Yadav J."/>
            <person name="Mgbeahuruike A.C."/>
            <person name="Kovalchuk A."/>
            <person name="Asiegbu F.O."/>
            <person name="Lackner G."/>
            <person name="Hoffmeister D."/>
            <person name="Rencoret J."/>
            <person name="Gutierrez A."/>
            <person name="Sun H."/>
            <person name="Lindquist E."/>
            <person name="Barry K."/>
            <person name="Riley R."/>
            <person name="Grigoriev I.V."/>
            <person name="Henrissat B."/>
            <person name="Kues U."/>
            <person name="Berka R.M."/>
            <person name="Martinez A.T."/>
            <person name="Covert S.F."/>
            <person name="Blanchette R.A."/>
            <person name="Cullen D."/>
        </authorList>
    </citation>
    <scope>NUCLEOTIDE SEQUENCE [LARGE SCALE GENOMIC DNA]</scope>
    <source>
        <strain evidence="5 6">11061_1 CR5-6</strain>
    </source>
</reference>
<sequence>MSPRVWLVTGSSSGFGRATTEYALSKGEKVVATLRKPSDLADLQKKFPASQLLVVQLDVTDPKAILDAFSAGKKAFGRIDVVFNNAGWTAAGEVEGTPDDVAKKLFDVNFWGATNVTKEAVRFFREENPSGAGGRLLVVSSFVGLKPLPIGGYYSASKHALEGVTQSLAEEISPEWNIKITSVLPGQFRTSVMQNGFMAPPHPAYGEPTNPAFQVRKAVVAAAAPDFKLNDVAKGARKIYEISELADPPYRIIFGTDAVGFVQAQLDYLKRDLDSSASWGEGLKED</sequence>
<keyword evidence="2" id="KW-0521">NADP</keyword>
<evidence type="ECO:0000256" key="1">
    <source>
        <dbReference type="ARBA" id="ARBA00006484"/>
    </source>
</evidence>
<dbReference type="Proteomes" id="UP000053257">
    <property type="component" value="Unassembled WGS sequence"/>
</dbReference>
<dbReference type="EMBL" id="KN840440">
    <property type="protein sequence ID" value="KIP12343.1"/>
    <property type="molecule type" value="Genomic_DNA"/>
</dbReference>
<dbReference type="PANTHER" id="PTHR43976">
    <property type="entry name" value="SHORT CHAIN DEHYDROGENASE"/>
    <property type="match status" value="1"/>
</dbReference>
<dbReference type="CDD" id="cd05374">
    <property type="entry name" value="17beta-HSD-like_SDR_c"/>
    <property type="match status" value="1"/>
</dbReference>
<comment type="similarity">
    <text evidence="1 4">Belongs to the short-chain dehydrogenases/reductases (SDR) family.</text>
</comment>
<dbReference type="PANTHER" id="PTHR43976:SF16">
    <property type="entry name" value="SHORT-CHAIN DEHYDROGENASE_REDUCTASE FAMILY PROTEIN"/>
    <property type="match status" value="1"/>
</dbReference>
<dbReference type="InterPro" id="IPR002347">
    <property type="entry name" value="SDR_fam"/>
</dbReference>
<dbReference type="PROSITE" id="PS00061">
    <property type="entry name" value="ADH_SHORT"/>
    <property type="match status" value="1"/>
</dbReference>
<evidence type="ECO:0000256" key="4">
    <source>
        <dbReference type="RuleBase" id="RU000363"/>
    </source>
</evidence>
<dbReference type="InterPro" id="IPR036291">
    <property type="entry name" value="NAD(P)-bd_dom_sf"/>
</dbReference>
<evidence type="ECO:0000256" key="2">
    <source>
        <dbReference type="ARBA" id="ARBA00022857"/>
    </source>
</evidence>
<evidence type="ECO:0000256" key="3">
    <source>
        <dbReference type="ARBA" id="ARBA00023002"/>
    </source>
</evidence>
<keyword evidence="3" id="KW-0560">Oxidoreductase</keyword>
<dbReference type="PRINTS" id="PR00080">
    <property type="entry name" value="SDRFAMILY"/>
</dbReference>
<evidence type="ECO:0008006" key="7">
    <source>
        <dbReference type="Google" id="ProtNLM"/>
    </source>
</evidence>
<dbReference type="SUPFAM" id="SSF51735">
    <property type="entry name" value="NAD(P)-binding Rossmann-fold domains"/>
    <property type="match status" value="1"/>
</dbReference>
<proteinExistence type="inferred from homology"/>
<dbReference type="InterPro" id="IPR051911">
    <property type="entry name" value="SDR_oxidoreductase"/>
</dbReference>
<name>A0A0C3PWH8_PHLG1</name>
<dbReference type="HOGENOM" id="CLU_010194_2_9_1"/>